<dbReference type="Pfam" id="PF13400">
    <property type="entry name" value="Tad"/>
    <property type="match status" value="1"/>
</dbReference>
<comment type="caution">
    <text evidence="4">The sequence shown here is derived from an EMBL/GenBank/DDBJ whole genome shotgun (WGS) entry which is preliminary data.</text>
</comment>
<sequence>MLPSESAPGAAVIADRGDTPTVPTGQRGAATVLVVAMCGVLLLVGAGTGVVAALVVAHRQAQGAADLAALAGATVLAEPGRGDPCGAAGEVAAANGAALVSCTVQGQDVLVEVSVAGPRWLGQVEDLRGEARAGPV</sequence>
<evidence type="ECO:0000259" key="3">
    <source>
        <dbReference type="Pfam" id="PF13400"/>
    </source>
</evidence>
<keyword evidence="2" id="KW-1133">Transmembrane helix</keyword>
<organism evidence="4 5">
    <name type="scientific">Nocardioides faecalis</name>
    <dbReference type="NCBI Taxonomy" id="2803858"/>
    <lineage>
        <taxon>Bacteria</taxon>
        <taxon>Bacillati</taxon>
        <taxon>Actinomycetota</taxon>
        <taxon>Actinomycetes</taxon>
        <taxon>Propionibacteriales</taxon>
        <taxon>Nocardioidaceae</taxon>
        <taxon>Nocardioides</taxon>
    </lineage>
</organism>
<evidence type="ECO:0000256" key="2">
    <source>
        <dbReference type="SAM" id="Phobius"/>
    </source>
</evidence>
<keyword evidence="5" id="KW-1185">Reference proteome</keyword>
<feature type="region of interest" description="Disordered" evidence="1">
    <location>
        <begin position="1"/>
        <end position="21"/>
    </location>
</feature>
<evidence type="ECO:0000256" key="1">
    <source>
        <dbReference type="SAM" id="MobiDB-lite"/>
    </source>
</evidence>
<dbReference type="InterPro" id="IPR021202">
    <property type="entry name" value="Rv3654c-like"/>
</dbReference>
<feature type="transmembrane region" description="Helical" evidence="2">
    <location>
        <begin position="29"/>
        <end position="57"/>
    </location>
</feature>
<dbReference type="NCBIfam" id="TIGR03816">
    <property type="entry name" value="tadE_like_DECH"/>
    <property type="match status" value="1"/>
</dbReference>
<protein>
    <submittedName>
        <fullName evidence="4">Flp pilus-assembly TadE/G-like family protein</fullName>
    </submittedName>
</protein>
<feature type="domain" description="Putative Flp pilus-assembly TadG-like N-terminal" evidence="3">
    <location>
        <begin position="28"/>
        <end position="74"/>
    </location>
</feature>
<keyword evidence="2" id="KW-0812">Transmembrane</keyword>
<dbReference type="InterPro" id="IPR028087">
    <property type="entry name" value="Tad_N"/>
</dbReference>
<evidence type="ECO:0000313" key="5">
    <source>
        <dbReference type="Proteomes" id="UP000663791"/>
    </source>
</evidence>
<keyword evidence="2" id="KW-0472">Membrane</keyword>
<gene>
    <name evidence="4" type="ORF">JK386_14705</name>
</gene>
<name>A0A938Y8C1_9ACTN</name>
<accession>A0A938Y8C1</accession>
<dbReference type="EMBL" id="JAERTX010000014">
    <property type="protein sequence ID" value="MBM9461150.1"/>
    <property type="molecule type" value="Genomic_DNA"/>
</dbReference>
<dbReference type="RefSeq" id="WP_205292471.1">
    <property type="nucleotide sequence ID" value="NZ_CP074406.1"/>
</dbReference>
<dbReference type="AlphaFoldDB" id="A0A938Y8C1"/>
<reference evidence="4" key="1">
    <citation type="submission" date="2021-01" db="EMBL/GenBank/DDBJ databases">
        <title>Novel species in genus Nocardioides.</title>
        <authorList>
            <person name="Zhang G."/>
        </authorList>
    </citation>
    <scope>NUCLEOTIDE SEQUENCE</scope>
    <source>
        <strain evidence="4">Zg-536</strain>
    </source>
</reference>
<dbReference type="Proteomes" id="UP000663791">
    <property type="component" value="Unassembled WGS sequence"/>
</dbReference>
<evidence type="ECO:0000313" key="4">
    <source>
        <dbReference type="EMBL" id="MBM9461150.1"/>
    </source>
</evidence>
<proteinExistence type="predicted"/>